<keyword evidence="2" id="KW-1185">Reference proteome</keyword>
<proteinExistence type="predicted"/>
<comment type="caution">
    <text evidence="1">The sequence shown here is derived from an EMBL/GenBank/DDBJ whole genome shotgun (WGS) entry which is preliminary data.</text>
</comment>
<dbReference type="AlphaFoldDB" id="A0A2N0Z879"/>
<reference evidence="1 2" key="1">
    <citation type="journal article" date="2003" name="Int. J. Syst. Evol. Microbiol.">
        <title>Bacillus nealsonii sp. nov., isolated from a spacecraft-assembly facility, whose spores are gamma-radiation resistant.</title>
        <authorList>
            <person name="Venkateswaran K."/>
            <person name="Kempf M."/>
            <person name="Chen F."/>
            <person name="Satomi M."/>
            <person name="Nicholson W."/>
            <person name="Kern R."/>
        </authorList>
    </citation>
    <scope>NUCLEOTIDE SEQUENCE [LARGE SCALE GENOMIC DNA]</scope>
    <source>
        <strain evidence="1 2">FO-92</strain>
    </source>
</reference>
<dbReference type="EMBL" id="PISE01000001">
    <property type="protein sequence ID" value="PKG25711.1"/>
    <property type="molecule type" value="Genomic_DNA"/>
</dbReference>
<dbReference type="Proteomes" id="UP000233375">
    <property type="component" value="Unassembled WGS sequence"/>
</dbReference>
<evidence type="ECO:0000313" key="1">
    <source>
        <dbReference type="EMBL" id="PKG25711.1"/>
    </source>
</evidence>
<gene>
    <name evidence="1" type="ORF">CWS01_00330</name>
</gene>
<protein>
    <recommendedName>
        <fullName evidence="3">Type II secretion system protein</fullName>
    </recommendedName>
</protein>
<name>A0A2N0Z879_9BACI</name>
<sequence length="107" mass="13030">MLRNGKGFSLPEMFLALTVLFLMCLFFIPAYTQLLKQLKQLDEEKLATQVLYEHLEGMLVEDKKKDNFYIKKEGILYQIKWNTEKEVCIYYENNFQRKQFFCEIYYK</sequence>
<evidence type="ECO:0000313" key="2">
    <source>
        <dbReference type="Proteomes" id="UP000233375"/>
    </source>
</evidence>
<accession>A0A2N0Z879</accession>
<evidence type="ECO:0008006" key="3">
    <source>
        <dbReference type="Google" id="ProtNLM"/>
    </source>
</evidence>
<organism evidence="1 2">
    <name type="scientific">Niallia nealsonii</name>
    <dbReference type="NCBI Taxonomy" id="115979"/>
    <lineage>
        <taxon>Bacteria</taxon>
        <taxon>Bacillati</taxon>
        <taxon>Bacillota</taxon>
        <taxon>Bacilli</taxon>
        <taxon>Bacillales</taxon>
        <taxon>Bacillaceae</taxon>
        <taxon>Niallia</taxon>
    </lineage>
</organism>